<organism evidence="1 2">
    <name type="scientific">Vibrio alginolyticus</name>
    <dbReference type="NCBI Taxonomy" id="663"/>
    <lineage>
        <taxon>Bacteria</taxon>
        <taxon>Pseudomonadati</taxon>
        <taxon>Pseudomonadota</taxon>
        <taxon>Gammaproteobacteria</taxon>
        <taxon>Vibrionales</taxon>
        <taxon>Vibrionaceae</taxon>
        <taxon>Vibrio</taxon>
    </lineage>
</organism>
<comment type="caution">
    <text evidence="1">The sequence shown here is derived from an EMBL/GenBank/DDBJ whole genome shotgun (WGS) entry which is preliminary data.</text>
</comment>
<dbReference type="RefSeq" id="WP_169628934.1">
    <property type="nucleotide sequence ID" value="NZ_JABCMA010000025.1"/>
</dbReference>
<sequence>MTAKALKQVSDRFSLFNDGRKLSANKRNYIIKAVQAMINSPRTQELLRLGEAYGYYGHQSRQRANKLSIGETEVIMINGRPVVVENVPSNRTISITCSDDGIVEHTQEFLDTDTGRIALGLYNSRAGGWSWATGGQDTREASITTSYHGMDYVLQPNYISLDHPAMMMESANSEQMILESLQEQGFDEESARNIYANMTQQSNVELVGDLTNQLMYLESVNAELREKVEQNAKATSMLLDVVDSLPIYVTDAQRKAIANMASKEDHQVVRTMFESLGSRKMATLPTNSYVPVEQKVSVAPQIKQQFVNFGSSLRKFQ</sequence>
<dbReference type="Proteomes" id="UP000565155">
    <property type="component" value="Unassembled WGS sequence"/>
</dbReference>
<proteinExistence type="predicted"/>
<protein>
    <submittedName>
        <fullName evidence="1">Head processing protein</fullName>
    </submittedName>
</protein>
<evidence type="ECO:0000313" key="1">
    <source>
        <dbReference type="EMBL" id="NMR75571.1"/>
    </source>
</evidence>
<dbReference type="EMBL" id="JABCMA010000025">
    <property type="protein sequence ID" value="NMR75571.1"/>
    <property type="molecule type" value="Genomic_DNA"/>
</dbReference>
<name>A0A7Y0MZ34_VIBAL</name>
<evidence type="ECO:0000313" key="2">
    <source>
        <dbReference type="Proteomes" id="UP000565155"/>
    </source>
</evidence>
<gene>
    <name evidence="1" type="ORF">HKB35_18305</name>
</gene>
<reference evidence="1 2" key="1">
    <citation type="submission" date="2020-04" db="EMBL/GenBank/DDBJ databases">
        <title>Whole-genome sequencing of Vibrio spp. from China reveals different genetic environments of blaCTX-M-14 among diverse lineages.</title>
        <authorList>
            <person name="Zheng Z."/>
            <person name="Ye L."/>
            <person name="Chen S."/>
        </authorList>
    </citation>
    <scope>NUCLEOTIDE SEQUENCE [LARGE SCALE GENOMIC DNA]</scope>
    <source>
        <strain evidence="1 2">Vb1636</strain>
    </source>
</reference>
<dbReference type="AlphaFoldDB" id="A0A7Y0MZ34"/>
<accession>A0A7Y0MZ34</accession>